<dbReference type="Gene3D" id="1.10.1200.10">
    <property type="entry name" value="ACP-like"/>
    <property type="match status" value="1"/>
</dbReference>
<dbReference type="UniPathway" id="UPA00094"/>
<comment type="pathway">
    <text evidence="7">Lipid metabolism; fatty acid biosynthesis.</text>
</comment>
<dbReference type="InterPro" id="IPR036736">
    <property type="entry name" value="ACP-like_sf"/>
</dbReference>
<dbReference type="NCBIfam" id="NF002150">
    <property type="entry name" value="PRK00982.1-4"/>
    <property type="match status" value="1"/>
</dbReference>
<dbReference type="NCBIfam" id="NF002148">
    <property type="entry name" value="PRK00982.1-2"/>
    <property type="match status" value="1"/>
</dbReference>
<organism evidence="9 10">
    <name type="scientific">Oceanivirga miroungae</name>
    <dbReference type="NCBI Taxonomy" id="1130046"/>
    <lineage>
        <taxon>Bacteria</taxon>
        <taxon>Fusobacteriati</taxon>
        <taxon>Fusobacteriota</taxon>
        <taxon>Fusobacteriia</taxon>
        <taxon>Fusobacteriales</taxon>
        <taxon>Leptotrichiaceae</taxon>
        <taxon>Oceanivirga</taxon>
    </lineage>
</organism>
<dbReference type="GO" id="GO:0016020">
    <property type="term" value="C:membrane"/>
    <property type="evidence" value="ECO:0007669"/>
    <property type="project" value="GOC"/>
</dbReference>
<dbReference type="GO" id="GO:0000035">
    <property type="term" value="F:acyl binding"/>
    <property type="evidence" value="ECO:0007669"/>
    <property type="project" value="TreeGrafter"/>
</dbReference>
<name>A0A6I8M5V5_9FUSO</name>
<evidence type="ECO:0000313" key="9">
    <source>
        <dbReference type="EMBL" id="VWL84772.1"/>
    </source>
</evidence>
<dbReference type="HAMAP" id="MF_01217">
    <property type="entry name" value="Acyl_carrier"/>
    <property type="match status" value="1"/>
</dbReference>
<reference evidence="9 10" key="1">
    <citation type="submission" date="2019-10" db="EMBL/GenBank/DDBJ databases">
        <authorList>
            <person name="Blom J."/>
        </authorList>
    </citation>
    <scope>NUCLEOTIDE SEQUENCE [LARGE SCALE GENOMIC DNA]</scope>
    <source>
        <strain evidence="9 10">ES3154-GLU</strain>
    </source>
</reference>
<keyword evidence="7" id="KW-0963">Cytoplasm</keyword>
<evidence type="ECO:0000256" key="5">
    <source>
        <dbReference type="ARBA" id="ARBA00023098"/>
    </source>
</evidence>
<dbReference type="InterPro" id="IPR009081">
    <property type="entry name" value="PP-bd_ACP"/>
</dbReference>
<evidence type="ECO:0000256" key="2">
    <source>
        <dbReference type="ARBA" id="ARBA00022516"/>
    </source>
</evidence>
<dbReference type="InterPro" id="IPR003231">
    <property type="entry name" value="ACP"/>
</dbReference>
<dbReference type="SUPFAM" id="SSF47336">
    <property type="entry name" value="ACP-like"/>
    <property type="match status" value="1"/>
</dbReference>
<dbReference type="EMBL" id="CABWIB010000001">
    <property type="protein sequence ID" value="VWL84772.1"/>
    <property type="molecule type" value="Genomic_DNA"/>
</dbReference>
<feature type="domain" description="Carrier" evidence="8">
    <location>
        <begin position="1"/>
        <end position="74"/>
    </location>
</feature>
<comment type="subcellular location">
    <subcellularLocation>
        <location evidence="7">Cytoplasm</location>
    </subcellularLocation>
</comment>
<dbReference type="AlphaFoldDB" id="A0A6I8M5V5"/>
<keyword evidence="5 7" id="KW-0443">Lipid metabolism</keyword>
<evidence type="ECO:0000256" key="3">
    <source>
        <dbReference type="ARBA" id="ARBA00022553"/>
    </source>
</evidence>
<sequence>MLEEIKEIILEQLDVNEEELNENSRIVDDLGADSLDVVEILNAIENKYDIEILKEDVVKLHTIKEIKEYVERRKNDK</sequence>
<keyword evidence="2 7" id="KW-0444">Lipid biosynthesis</keyword>
<dbReference type="PROSITE" id="PS00012">
    <property type="entry name" value="PHOSPHOPANTETHEINE"/>
    <property type="match status" value="1"/>
</dbReference>
<evidence type="ECO:0000256" key="7">
    <source>
        <dbReference type="HAMAP-Rule" id="MF_01217"/>
    </source>
</evidence>
<dbReference type="GO" id="GO:0009245">
    <property type="term" value="P:lipid A biosynthetic process"/>
    <property type="evidence" value="ECO:0007669"/>
    <property type="project" value="TreeGrafter"/>
</dbReference>
<proteinExistence type="inferred from homology"/>
<evidence type="ECO:0000256" key="6">
    <source>
        <dbReference type="ARBA" id="ARBA00023160"/>
    </source>
</evidence>
<evidence type="ECO:0000313" key="10">
    <source>
        <dbReference type="Proteomes" id="UP000419017"/>
    </source>
</evidence>
<keyword evidence="6 7" id="KW-0275">Fatty acid biosynthesis</keyword>
<comment type="similarity">
    <text evidence="7">Belongs to the acyl carrier protein (ACP) family.</text>
</comment>
<feature type="modified residue" description="O-(pantetheine 4'-phosphoryl)serine" evidence="7">
    <location>
        <position position="34"/>
    </location>
</feature>
<evidence type="ECO:0000259" key="8">
    <source>
        <dbReference type="PROSITE" id="PS50075"/>
    </source>
</evidence>
<keyword evidence="1 7" id="KW-0596">Phosphopantetheine</keyword>
<dbReference type="Proteomes" id="UP000419017">
    <property type="component" value="Unassembled WGS sequence"/>
</dbReference>
<accession>A0A6I8M5V5</accession>
<comment type="PTM">
    <text evidence="7">4'-phosphopantetheine is transferred from CoA to a specific serine of apo-ACP by AcpS. This modification is essential for activity because fatty acids are bound in thioester linkage to the sulfhydryl of the prosthetic group.</text>
</comment>
<dbReference type="PANTHER" id="PTHR20863:SF76">
    <property type="entry name" value="CARRIER DOMAIN-CONTAINING PROTEIN"/>
    <property type="match status" value="1"/>
</dbReference>
<keyword evidence="4 7" id="KW-0276">Fatty acid metabolism</keyword>
<dbReference type="InterPro" id="IPR006162">
    <property type="entry name" value="Ppantetheine_attach_site"/>
</dbReference>
<keyword evidence="10" id="KW-1185">Reference proteome</keyword>
<keyword evidence="3 7" id="KW-0597">Phosphoprotein</keyword>
<dbReference type="Pfam" id="PF00550">
    <property type="entry name" value="PP-binding"/>
    <property type="match status" value="1"/>
</dbReference>
<comment type="function">
    <text evidence="7">Carrier of the growing fatty acid chain in fatty acid biosynthesis.</text>
</comment>
<evidence type="ECO:0000256" key="1">
    <source>
        <dbReference type="ARBA" id="ARBA00022450"/>
    </source>
</evidence>
<evidence type="ECO:0000256" key="4">
    <source>
        <dbReference type="ARBA" id="ARBA00022832"/>
    </source>
</evidence>
<dbReference type="GO" id="GO:0005829">
    <property type="term" value="C:cytosol"/>
    <property type="evidence" value="ECO:0007669"/>
    <property type="project" value="TreeGrafter"/>
</dbReference>
<protein>
    <recommendedName>
        <fullName evidence="7">Acyl carrier protein</fullName>
        <shortName evidence="7">ACP</shortName>
    </recommendedName>
</protein>
<dbReference type="GO" id="GO:0000036">
    <property type="term" value="F:acyl carrier activity"/>
    <property type="evidence" value="ECO:0007669"/>
    <property type="project" value="UniProtKB-UniRule"/>
</dbReference>
<dbReference type="PANTHER" id="PTHR20863">
    <property type="entry name" value="ACYL CARRIER PROTEIN"/>
    <property type="match status" value="1"/>
</dbReference>
<dbReference type="RefSeq" id="WP_156682828.1">
    <property type="nucleotide sequence ID" value="NZ_CABWIB010000001.1"/>
</dbReference>
<dbReference type="PROSITE" id="PS50075">
    <property type="entry name" value="CARRIER"/>
    <property type="match status" value="1"/>
</dbReference>
<gene>
    <name evidence="7" type="primary">acpP</name>
    <name evidence="9" type="ORF">OMES3154_00020</name>
</gene>